<dbReference type="Gene3D" id="1.10.3720.10">
    <property type="entry name" value="MetI-like"/>
    <property type="match status" value="1"/>
</dbReference>
<dbReference type="InterPro" id="IPR000515">
    <property type="entry name" value="MetI-like"/>
</dbReference>
<keyword evidence="6 12" id="KW-0997">Cell inner membrane</keyword>
<dbReference type="PANTHER" id="PTHR47314:SF1">
    <property type="entry name" value="MALTOSE_MALTODEXTRIN TRANSPORT SYSTEM PERMEASE PROTEIN MALF"/>
    <property type="match status" value="1"/>
</dbReference>
<dbReference type="Gene3D" id="2.40.430.10">
    <property type="entry name" value="D-maltodextrin-binding protein, MBP"/>
    <property type="match status" value="1"/>
</dbReference>
<comment type="similarity">
    <text evidence="3 12">Belongs to the binding-protein-dependent transport system permease family. MalFG subfamily.</text>
</comment>
<organism evidence="14 15">
    <name type="scientific">Piscinibacterium candidicorallinum</name>
    <dbReference type="NCBI Taxonomy" id="1793872"/>
    <lineage>
        <taxon>Bacteria</taxon>
        <taxon>Pseudomonadati</taxon>
        <taxon>Pseudomonadota</taxon>
        <taxon>Betaproteobacteria</taxon>
        <taxon>Burkholderiales</taxon>
        <taxon>Piscinibacterium</taxon>
    </lineage>
</organism>
<evidence type="ECO:0000256" key="9">
    <source>
        <dbReference type="ARBA" id="ARBA00022989"/>
    </source>
</evidence>
<keyword evidence="7 12" id="KW-0762">Sugar transport</keyword>
<evidence type="ECO:0000256" key="3">
    <source>
        <dbReference type="ARBA" id="ARBA00009047"/>
    </source>
</evidence>
<dbReference type="Gene3D" id="1.20.58.370">
    <property type="entry name" value="MalF N-terminal region-like"/>
    <property type="match status" value="1"/>
</dbReference>
<evidence type="ECO:0000256" key="2">
    <source>
        <dbReference type="ARBA" id="ARBA00004429"/>
    </source>
</evidence>
<dbReference type="InterPro" id="IPR035906">
    <property type="entry name" value="MetI-like_sf"/>
</dbReference>
<comment type="function">
    <text evidence="1 12">Part of the ABC transporter complex MalEFGK involved in maltose/maltodextrin import. Probably responsible for the translocation of the substrate across the membrane.</text>
</comment>
<gene>
    <name evidence="14" type="primary">malF</name>
    <name evidence="14" type="ORF">ACFOEN_10245</name>
</gene>
<sequence length="482" mass="52953">MVFSIYAAGQPIWALGVLVLFGAGFHVYLSSVNFAYRYLYPGVAAMVVFVAFPLLYTASIGFTNYSSAHLLSEQRARAYLLDQTWPVEQSIMDATVHVQGGAARVLLRSRSSDQILVTPDLNGTGAGPVQVQPIHSTEELAPALDIRDVISRRDWLMRLQLKLPDGTILSYAGLREFAVVKSLWKAGDDGALISAESGVRYTPNRETGFFESDSGERLSPGFTVAVGLDNYARMVNDPDFRGPFLSIFMWTVAFSALTVAFTVAVGLPLAVLLNWEALRFRTVYRTLVFLPYAVPAFISILVFKGLFNQNFGEINTILHSLFGVRPAWFADPTLAKIMILIVNTWLGYPYIMILCSGLMKAIPSDLYEASALAGAGPLTNFFKITAPLIIKPLTPLLITVFAFNFNNFVVIALLTDGRPDFLNTKVPAGQTDILVSYTYRLAFQDTGQNFGLAAAVSTVIFFMIAVMSIVNLRLAKVNAQSR</sequence>
<dbReference type="InterPro" id="IPR047103">
    <property type="entry name" value="MalF_P2_sf"/>
</dbReference>
<evidence type="ECO:0000256" key="7">
    <source>
        <dbReference type="ARBA" id="ARBA00022597"/>
    </source>
</evidence>
<dbReference type="Pfam" id="PF14785">
    <property type="entry name" value="MalF_P2"/>
    <property type="match status" value="1"/>
</dbReference>
<evidence type="ECO:0000259" key="13">
    <source>
        <dbReference type="PROSITE" id="PS50928"/>
    </source>
</evidence>
<keyword evidence="15" id="KW-1185">Reference proteome</keyword>
<proteinExistence type="inferred from homology"/>
<evidence type="ECO:0000256" key="12">
    <source>
        <dbReference type="RuleBase" id="RU367050"/>
    </source>
</evidence>
<dbReference type="NCBIfam" id="NF008232">
    <property type="entry name" value="PRK10999.1"/>
    <property type="match status" value="1"/>
</dbReference>
<dbReference type="EMBL" id="JBHRTI010000004">
    <property type="protein sequence ID" value="MFC3148024.1"/>
    <property type="molecule type" value="Genomic_DNA"/>
</dbReference>
<accession>A0ABV7H288</accession>
<feature type="domain" description="ABC transmembrane type-1" evidence="13">
    <location>
        <begin position="248"/>
        <end position="471"/>
    </location>
</feature>
<dbReference type="PANTHER" id="PTHR47314">
    <property type="entry name" value="MALTOSE/MALTODEXTRIN TRANSPORT SYSTEM PERMEASE PROTEIN MALF"/>
    <property type="match status" value="1"/>
</dbReference>
<evidence type="ECO:0000256" key="6">
    <source>
        <dbReference type="ARBA" id="ARBA00022519"/>
    </source>
</evidence>
<dbReference type="SUPFAM" id="SSF161098">
    <property type="entry name" value="MetI-like"/>
    <property type="match status" value="1"/>
</dbReference>
<dbReference type="Gene3D" id="3.10.650.10">
    <property type="entry name" value="MalF N-terminal region-like"/>
    <property type="match status" value="1"/>
</dbReference>
<evidence type="ECO:0000256" key="8">
    <source>
        <dbReference type="ARBA" id="ARBA00022692"/>
    </source>
</evidence>
<dbReference type="SUPFAM" id="SSF160964">
    <property type="entry name" value="MalF N-terminal region-like"/>
    <property type="match status" value="1"/>
</dbReference>
<protein>
    <recommendedName>
        <fullName evidence="12">Maltose/maltodextrin transport system permease protein</fullName>
    </recommendedName>
</protein>
<reference evidence="15" key="1">
    <citation type="journal article" date="2019" name="Int. J. Syst. Evol. Microbiol.">
        <title>The Global Catalogue of Microorganisms (GCM) 10K type strain sequencing project: providing services to taxonomists for standard genome sequencing and annotation.</title>
        <authorList>
            <consortium name="The Broad Institute Genomics Platform"/>
            <consortium name="The Broad Institute Genome Sequencing Center for Infectious Disease"/>
            <person name="Wu L."/>
            <person name="Ma J."/>
        </authorList>
    </citation>
    <scope>NUCLEOTIDE SEQUENCE [LARGE SCALE GENOMIC DNA]</scope>
    <source>
        <strain evidence="15">KCTC 52168</strain>
    </source>
</reference>
<keyword evidence="4 11" id="KW-0813">Transport</keyword>
<feature type="transmembrane region" description="Helical" evidence="11">
    <location>
        <begin position="38"/>
        <end position="56"/>
    </location>
</feature>
<dbReference type="Pfam" id="PF00528">
    <property type="entry name" value="BPD_transp_1"/>
    <property type="match status" value="1"/>
</dbReference>
<dbReference type="Proteomes" id="UP001595556">
    <property type="component" value="Unassembled WGS sequence"/>
</dbReference>
<keyword evidence="5" id="KW-1003">Cell membrane</keyword>
<comment type="subunit">
    <text evidence="12">The complex is composed of two ATP-binding proteins (MalK), two transmembrane proteins (MalG and MalF) and a solute-binding protein (MalE).</text>
</comment>
<dbReference type="InterPro" id="IPR035277">
    <property type="entry name" value="MalF_N"/>
</dbReference>
<feature type="transmembrane region" description="Helical" evidence="11">
    <location>
        <begin position="287"/>
        <end position="307"/>
    </location>
</feature>
<name>A0ABV7H288_9BURK</name>
<dbReference type="InterPro" id="IPR029345">
    <property type="entry name" value="MalF_P2"/>
</dbReference>
<comment type="caution">
    <text evidence="14">The sequence shown here is derived from an EMBL/GenBank/DDBJ whole genome shotgun (WGS) entry which is preliminary data.</text>
</comment>
<feature type="transmembrane region" description="Helical" evidence="11">
    <location>
        <begin position="12"/>
        <end position="31"/>
    </location>
</feature>
<dbReference type="RefSeq" id="WP_377304271.1">
    <property type="nucleotide sequence ID" value="NZ_CP180191.1"/>
</dbReference>
<keyword evidence="9 11" id="KW-1133">Transmembrane helix</keyword>
<feature type="transmembrane region" description="Helical" evidence="11">
    <location>
        <begin position="450"/>
        <end position="472"/>
    </location>
</feature>
<evidence type="ECO:0000256" key="10">
    <source>
        <dbReference type="ARBA" id="ARBA00023136"/>
    </source>
</evidence>
<evidence type="ECO:0000256" key="1">
    <source>
        <dbReference type="ARBA" id="ARBA00002264"/>
    </source>
</evidence>
<feature type="transmembrane region" description="Helical" evidence="11">
    <location>
        <begin position="393"/>
        <end position="414"/>
    </location>
</feature>
<feature type="transmembrane region" description="Helical" evidence="11">
    <location>
        <begin position="247"/>
        <end position="275"/>
    </location>
</feature>
<evidence type="ECO:0000256" key="11">
    <source>
        <dbReference type="RuleBase" id="RU363032"/>
    </source>
</evidence>
<evidence type="ECO:0000256" key="4">
    <source>
        <dbReference type="ARBA" id="ARBA00022448"/>
    </source>
</evidence>
<dbReference type="CDD" id="cd06261">
    <property type="entry name" value="TM_PBP2"/>
    <property type="match status" value="1"/>
</dbReference>
<evidence type="ECO:0000256" key="5">
    <source>
        <dbReference type="ARBA" id="ARBA00022475"/>
    </source>
</evidence>
<evidence type="ECO:0000313" key="14">
    <source>
        <dbReference type="EMBL" id="MFC3148024.1"/>
    </source>
</evidence>
<keyword evidence="8 11" id="KW-0812">Transmembrane</keyword>
<evidence type="ECO:0000313" key="15">
    <source>
        <dbReference type="Proteomes" id="UP001595556"/>
    </source>
</evidence>
<feature type="transmembrane region" description="Helical" evidence="11">
    <location>
        <begin position="327"/>
        <end position="351"/>
    </location>
</feature>
<keyword evidence="10 11" id="KW-0472">Membrane</keyword>
<dbReference type="PROSITE" id="PS50928">
    <property type="entry name" value="ABC_TM1"/>
    <property type="match status" value="1"/>
</dbReference>
<comment type="subcellular location">
    <subcellularLocation>
        <location evidence="2 12">Cell inner membrane</location>
        <topology evidence="2 12">Multi-pass membrane protein</topology>
    </subcellularLocation>
    <subcellularLocation>
        <location evidence="11">Cell membrane</location>
        <topology evidence="11">Multi-pass membrane protein</topology>
    </subcellularLocation>
</comment>